<comment type="catalytic activity">
    <reaction evidence="1">
        <text>Thiol-dependent hydrolysis of ester, thioester, amide, peptide and isopeptide bonds formed by the C-terminal Gly of ubiquitin (a 76-residue protein attached to proteins as an intracellular targeting signal).</text>
        <dbReference type="EC" id="3.4.19.12"/>
    </reaction>
</comment>
<dbReference type="EMBL" id="DF236972">
    <property type="protein sequence ID" value="GAQ79023.1"/>
    <property type="molecule type" value="Genomic_DNA"/>
</dbReference>
<evidence type="ECO:0000256" key="4">
    <source>
        <dbReference type="ARBA" id="ARBA00022670"/>
    </source>
</evidence>
<dbReference type="SUPFAM" id="SSF54236">
    <property type="entry name" value="Ubiquitin-like"/>
    <property type="match status" value="1"/>
</dbReference>
<dbReference type="Gene3D" id="1.10.287.10">
    <property type="entry name" value="S15/NS1, RNA-binding"/>
    <property type="match status" value="1"/>
</dbReference>
<evidence type="ECO:0000256" key="13">
    <source>
        <dbReference type="SAM" id="MobiDB-lite"/>
    </source>
</evidence>
<evidence type="ECO:0000256" key="2">
    <source>
        <dbReference type="ARBA" id="ARBA00004123"/>
    </source>
</evidence>
<keyword evidence="6 12" id="KW-0378">Hydrolase</keyword>
<dbReference type="GO" id="GO:0016579">
    <property type="term" value="P:protein deubiquitination"/>
    <property type="evidence" value="ECO:0007669"/>
    <property type="project" value="InterPro"/>
</dbReference>
<feature type="active site" description="Nucleophile" evidence="11">
    <location>
        <position position="17"/>
    </location>
</feature>
<protein>
    <recommendedName>
        <fullName evidence="3">ubiquitinyl hydrolase 1</fullName>
        <ecNumber evidence="3">3.4.19.12</ecNumber>
    </recommendedName>
</protein>
<dbReference type="InterPro" id="IPR033865">
    <property type="entry name" value="Ataxin-3"/>
</dbReference>
<evidence type="ECO:0000259" key="15">
    <source>
        <dbReference type="PROSITE" id="PS50957"/>
    </source>
</evidence>
<dbReference type="STRING" id="105231.A0A1Y1HM05"/>
<dbReference type="InterPro" id="IPR029071">
    <property type="entry name" value="Ubiquitin-like_domsf"/>
</dbReference>
<feature type="compositionally biased region" description="Basic and acidic residues" evidence="13">
    <location>
        <begin position="290"/>
        <end position="303"/>
    </location>
</feature>
<dbReference type="GO" id="GO:0005634">
    <property type="term" value="C:nucleus"/>
    <property type="evidence" value="ECO:0000318"/>
    <property type="project" value="GO_Central"/>
</dbReference>
<evidence type="ECO:0000256" key="10">
    <source>
        <dbReference type="ARBA" id="ARBA00023242"/>
    </source>
</evidence>
<evidence type="ECO:0000313" key="16">
    <source>
        <dbReference type="EMBL" id="GAQ79023.1"/>
    </source>
</evidence>
<dbReference type="PROSITE" id="PS50957">
    <property type="entry name" value="JOSEPHIN"/>
    <property type="match status" value="1"/>
</dbReference>
<evidence type="ECO:0000256" key="8">
    <source>
        <dbReference type="ARBA" id="ARBA00023015"/>
    </source>
</evidence>
<dbReference type="GO" id="GO:0043161">
    <property type="term" value="P:proteasome-mediated ubiquitin-dependent protein catabolic process"/>
    <property type="evidence" value="ECO:0000318"/>
    <property type="project" value="GO_Central"/>
</dbReference>
<evidence type="ECO:0000256" key="6">
    <source>
        <dbReference type="ARBA" id="ARBA00022801"/>
    </source>
</evidence>
<organism evidence="16 17">
    <name type="scientific">Klebsormidium nitens</name>
    <name type="common">Green alga</name>
    <name type="synonym">Ulothrix nitens</name>
    <dbReference type="NCBI Taxonomy" id="105231"/>
    <lineage>
        <taxon>Eukaryota</taxon>
        <taxon>Viridiplantae</taxon>
        <taxon>Streptophyta</taxon>
        <taxon>Klebsormidiophyceae</taxon>
        <taxon>Klebsormidiales</taxon>
        <taxon>Klebsormidiaceae</taxon>
        <taxon>Klebsormidium</taxon>
    </lineage>
</organism>
<feature type="region of interest" description="Disordered" evidence="13">
    <location>
        <begin position="235"/>
        <end position="351"/>
    </location>
</feature>
<keyword evidence="5" id="KW-0833">Ubl conjugation pathway</keyword>
<keyword evidence="17" id="KW-1185">Reference proteome</keyword>
<gene>
    <name evidence="16" type="ORF">KFL_000230040</name>
</gene>
<feature type="active site" description="Proton acceptor" evidence="11">
    <location>
        <position position="120"/>
    </location>
</feature>
<evidence type="ECO:0000259" key="14">
    <source>
        <dbReference type="PROSITE" id="PS50033"/>
    </source>
</evidence>
<feature type="region of interest" description="Disordered" evidence="13">
    <location>
        <begin position="365"/>
        <end position="416"/>
    </location>
</feature>
<dbReference type="GO" id="GO:0004843">
    <property type="term" value="F:cysteine-type deubiquitinase activity"/>
    <property type="evidence" value="ECO:0000318"/>
    <property type="project" value="GO_Central"/>
</dbReference>
<dbReference type="OMA" id="LIFHERQ"/>
<keyword evidence="4" id="KW-0645">Protease</keyword>
<feature type="active site" evidence="12">
    <location>
        <position position="120"/>
    </location>
</feature>
<dbReference type="GO" id="GO:1904262">
    <property type="term" value="P:negative regulation of TORC1 signaling"/>
    <property type="evidence" value="ECO:0000318"/>
    <property type="project" value="GO_Central"/>
</dbReference>
<dbReference type="Proteomes" id="UP000054558">
    <property type="component" value="Unassembled WGS sequence"/>
</dbReference>
<evidence type="ECO:0000256" key="11">
    <source>
        <dbReference type="PIRSR" id="PIRSR633865-1"/>
    </source>
</evidence>
<dbReference type="InterPro" id="IPR001012">
    <property type="entry name" value="UBX_dom"/>
</dbReference>
<dbReference type="Gene3D" id="3.10.20.90">
    <property type="entry name" value="Phosphatidylinositol 3-kinase Catalytic Subunit, Chain A, domain 1"/>
    <property type="match status" value="1"/>
</dbReference>
<accession>A0A1Y1HM05</accession>
<dbReference type="Pfam" id="PF02099">
    <property type="entry name" value="Josephin"/>
    <property type="match status" value="1"/>
</dbReference>
<keyword evidence="10" id="KW-0539">Nucleus</keyword>
<feature type="active site" evidence="11 12">
    <location>
        <position position="135"/>
    </location>
</feature>
<feature type="domain" description="UBX" evidence="14">
    <location>
        <begin position="413"/>
        <end position="489"/>
    </location>
</feature>
<comment type="subcellular location">
    <subcellularLocation>
        <location evidence="2">Nucleus</location>
    </subcellularLocation>
</comment>
<proteinExistence type="predicted"/>
<keyword evidence="7" id="KW-0788">Thiol protease</keyword>
<dbReference type="EC" id="3.4.19.12" evidence="3"/>
<feature type="compositionally biased region" description="Gly residues" evidence="13">
    <location>
        <begin position="304"/>
        <end position="316"/>
    </location>
</feature>
<sequence length="492" mass="51336">MEETPLLYHEKQESAICGVHALNTLLQGPYFTEVDLSQIALELDKNEREMMAESGLESSDYLKFMAEESGNVAADGNFSIQVLSKALEVWGLIFVHLDSPEAAAMGDNDQEAFLCNLQQHWFTIRKIGSEWYNMNSLYPAPVHLSQFYLAAYLGSLKDGGYTIFAVQGNLPKSVASEFSGSGQGRWLTPQQAEAINAEAKRKETKSNPQSNPSDWPTLSNAPDDDMAAAIAASLQDAGPSTSGADSYPGGGSSHWGGASSQLGGADSPWGGDEDPELAAAIAASLGDSFGEQKRAPSEPREAEGGPGVWSGKGQKLGGSDAPGEQPSGQSGEGMKATSPGEEGGNVTELVKPKFEIKQDALSRQIAAARAKVEARAAASGPATSQSEGGGDVSGAKIDVSAADTATSQGPGDAAGGGVELAFRMLDGRRVSRKFGPGATVGDLLTFLRGEGVDTDKTVLTATGGDKLSLVDSQVTLERAGLQDKSLLTVRQS</sequence>
<dbReference type="Pfam" id="PF02809">
    <property type="entry name" value="UIM"/>
    <property type="match status" value="2"/>
</dbReference>
<dbReference type="PRINTS" id="PR01233">
    <property type="entry name" value="JOSEPHIN"/>
</dbReference>
<evidence type="ECO:0000256" key="9">
    <source>
        <dbReference type="ARBA" id="ARBA00023163"/>
    </source>
</evidence>
<dbReference type="GO" id="GO:0006515">
    <property type="term" value="P:protein quality control for misfolded or incompletely synthesized proteins"/>
    <property type="evidence" value="ECO:0000318"/>
    <property type="project" value="GO_Central"/>
</dbReference>
<dbReference type="GO" id="GO:1904294">
    <property type="term" value="P:positive regulation of ERAD pathway"/>
    <property type="evidence" value="ECO:0000318"/>
    <property type="project" value="GO_Central"/>
</dbReference>
<keyword evidence="9" id="KW-0804">Transcription</keyword>
<dbReference type="PANTHER" id="PTHR14159:SF0">
    <property type="entry name" value="ATAXIN-3-RELATED"/>
    <property type="match status" value="1"/>
</dbReference>
<feature type="region of interest" description="Disordered" evidence="13">
    <location>
        <begin position="198"/>
        <end position="222"/>
    </location>
</feature>
<feature type="domain" description="Josephin" evidence="15">
    <location>
        <begin position="4"/>
        <end position="181"/>
    </location>
</feature>
<evidence type="ECO:0000256" key="3">
    <source>
        <dbReference type="ARBA" id="ARBA00012759"/>
    </source>
</evidence>
<dbReference type="PROSITE" id="PS50033">
    <property type="entry name" value="UBX"/>
    <property type="match status" value="1"/>
</dbReference>
<evidence type="ECO:0000256" key="5">
    <source>
        <dbReference type="ARBA" id="ARBA00022786"/>
    </source>
</evidence>
<evidence type="ECO:0000256" key="1">
    <source>
        <dbReference type="ARBA" id="ARBA00000707"/>
    </source>
</evidence>
<evidence type="ECO:0000256" key="12">
    <source>
        <dbReference type="PROSITE-ProRule" id="PRU00331"/>
    </source>
</evidence>
<dbReference type="SMART" id="SM01246">
    <property type="entry name" value="Josephin"/>
    <property type="match status" value="1"/>
</dbReference>
<dbReference type="Gene3D" id="3.90.70.40">
    <property type="match status" value="1"/>
</dbReference>
<name>A0A1Y1HM05_KLENI</name>
<dbReference type="OrthoDB" id="10063692at2759"/>
<keyword evidence="8" id="KW-0805">Transcription regulation</keyword>
<dbReference type="InterPro" id="IPR006155">
    <property type="entry name" value="Josephin"/>
</dbReference>
<dbReference type="PANTHER" id="PTHR14159">
    <property type="entry name" value="ATAXIN-3-RELATED"/>
    <property type="match status" value="1"/>
</dbReference>
<feature type="active site" evidence="12">
    <location>
        <position position="17"/>
    </location>
</feature>
<evidence type="ECO:0000256" key="7">
    <source>
        <dbReference type="ARBA" id="ARBA00022807"/>
    </source>
</evidence>
<reference evidence="16 17" key="1">
    <citation type="journal article" date="2014" name="Nat. Commun.">
        <title>Klebsormidium flaccidum genome reveals primary factors for plant terrestrial adaptation.</title>
        <authorList>
            <person name="Hori K."/>
            <person name="Maruyama F."/>
            <person name="Fujisawa T."/>
            <person name="Togashi T."/>
            <person name="Yamamoto N."/>
            <person name="Seo M."/>
            <person name="Sato S."/>
            <person name="Yamada T."/>
            <person name="Mori H."/>
            <person name="Tajima N."/>
            <person name="Moriyama T."/>
            <person name="Ikeuchi M."/>
            <person name="Watanabe M."/>
            <person name="Wada H."/>
            <person name="Kobayashi K."/>
            <person name="Saito M."/>
            <person name="Masuda T."/>
            <person name="Sasaki-Sekimoto Y."/>
            <person name="Mashiguchi K."/>
            <person name="Awai K."/>
            <person name="Shimojima M."/>
            <person name="Masuda S."/>
            <person name="Iwai M."/>
            <person name="Nobusawa T."/>
            <person name="Narise T."/>
            <person name="Kondo S."/>
            <person name="Saito H."/>
            <person name="Sato R."/>
            <person name="Murakawa M."/>
            <person name="Ihara Y."/>
            <person name="Oshima-Yamada Y."/>
            <person name="Ohtaka K."/>
            <person name="Satoh M."/>
            <person name="Sonobe K."/>
            <person name="Ishii M."/>
            <person name="Ohtani R."/>
            <person name="Kanamori-Sato M."/>
            <person name="Honoki R."/>
            <person name="Miyazaki D."/>
            <person name="Mochizuki H."/>
            <person name="Umetsu J."/>
            <person name="Higashi K."/>
            <person name="Shibata D."/>
            <person name="Kamiya Y."/>
            <person name="Sato N."/>
            <person name="Nakamura Y."/>
            <person name="Tabata S."/>
            <person name="Ida S."/>
            <person name="Kurokawa K."/>
            <person name="Ohta H."/>
        </authorList>
    </citation>
    <scope>NUCLEOTIDE SEQUENCE [LARGE SCALE GENOMIC DNA]</scope>
    <source>
        <strain evidence="16 17">NIES-2285</strain>
    </source>
</reference>
<evidence type="ECO:0000313" key="17">
    <source>
        <dbReference type="Proteomes" id="UP000054558"/>
    </source>
</evidence>
<dbReference type="InterPro" id="IPR003903">
    <property type="entry name" value="UIM_dom"/>
</dbReference>
<dbReference type="AlphaFoldDB" id="A0A1Y1HM05"/>
<feature type="compositionally biased region" description="Polar residues" evidence="13">
    <location>
        <begin position="206"/>
        <end position="220"/>
    </location>
</feature>